<keyword evidence="3" id="KW-1185">Reference proteome</keyword>
<dbReference type="EMBL" id="JH930475">
    <property type="protein sequence ID" value="EKM52496.1"/>
    <property type="molecule type" value="Genomic_DNA"/>
</dbReference>
<keyword evidence="1" id="KW-0472">Membrane</keyword>
<keyword evidence="1" id="KW-0812">Transmembrane</keyword>
<feature type="transmembrane region" description="Helical" evidence="1">
    <location>
        <begin position="76"/>
        <end position="99"/>
    </location>
</feature>
<feature type="transmembrane region" description="Helical" evidence="1">
    <location>
        <begin position="51"/>
        <end position="70"/>
    </location>
</feature>
<organism evidence="2 3">
    <name type="scientific">Phanerochaete carnosa (strain HHB-10118-sp)</name>
    <name type="common">White-rot fungus</name>
    <name type="synonym">Peniophora carnosa</name>
    <dbReference type="NCBI Taxonomy" id="650164"/>
    <lineage>
        <taxon>Eukaryota</taxon>
        <taxon>Fungi</taxon>
        <taxon>Dikarya</taxon>
        <taxon>Basidiomycota</taxon>
        <taxon>Agaricomycotina</taxon>
        <taxon>Agaricomycetes</taxon>
        <taxon>Polyporales</taxon>
        <taxon>Phanerochaetaceae</taxon>
        <taxon>Phanerochaete</taxon>
    </lineage>
</organism>
<gene>
    <name evidence="2" type="ORF">PHACADRAFT_260944</name>
</gene>
<protein>
    <submittedName>
        <fullName evidence="2">Uncharacterized protein</fullName>
    </submittedName>
</protein>
<dbReference type="HOGENOM" id="CLU_2292669_0_0_1"/>
<dbReference type="OrthoDB" id="3197626at2759"/>
<dbReference type="InParanoid" id="K5URH9"/>
<keyword evidence="1" id="KW-1133">Transmembrane helix</keyword>
<dbReference type="RefSeq" id="XP_007398840.1">
    <property type="nucleotide sequence ID" value="XM_007398778.1"/>
</dbReference>
<evidence type="ECO:0000256" key="1">
    <source>
        <dbReference type="SAM" id="Phobius"/>
    </source>
</evidence>
<evidence type="ECO:0000313" key="3">
    <source>
        <dbReference type="Proteomes" id="UP000008370"/>
    </source>
</evidence>
<evidence type="ECO:0000313" key="2">
    <source>
        <dbReference type="EMBL" id="EKM52496.1"/>
    </source>
</evidence>
<dbReference type="Proteomes" id="UP000008370">
    <property type="component" value="Unassembled WGS sequence"/>
</dbReference>
<name>K5URH9_PHACS</name>
<accession>K5URH9</accession>
<dbReference type="AlphaFoldDB" id="K5URH9"/>
<dbReference type="GeneID" id="18917852"/>
<feature type="transmembrane region" description="Helical" evidence="1">
    <location>
        <begin position="20"/>
        <end position="39"/>
    </location>
</feature>
<reference evidence="2 3" key="1">
    <citation type="journal article" date="2012" name="BMC Genomics">
        <title>Comparative genomics of the white-rot fungi, Phanerochaete carnosa and P. chrysosporium, to elucidate the genetic basis of the distinct wood types they colonize.</title>
        <authorList>
            <person name="Suzuki H."/>
            <person name="MacDonald J."/>
            <person name="Syed K."/>
            <person name="Salamov A."/>
            <person name="Hori C."/>
            <person name="Aerts A."/>
            <person name="Henrissat B."/>
            <person name="Wiebenga A."/>
            <person name="vanKuyk P.A."/>
            <person name="Barry K."/>
            <person name="Lindquist E."/>
            <person name="LaButti K."/>
            <person name="Lapidus A."/>
            <person name="Lucas S."/>
            <person name="Coutinho P."/>
            <person name="Gong Y."/>
            <person name="Samejima M."/>
            <person name="Mahadevan R."/>
            <person name="Abou-Zaid M."/>
            <person name="de Vries R.P."/>
            <person name="Igarashi K."/>
            <person name="Yadav J.S."/>
            <person name="Grigoriev I.V."/>
            <person name="Master E.R."/>
        </authorList>
    </citation>
    <scope>NUCLEOTIDE SEQUENCE [LARGE SCALE GENOMIC DNA]</scope>
    <source>
        <strain evidence="2 3">HHB-10118-sp</strain>
    </source>
</reference>
<sequence length="101" mass="11901">MVNWESPEVVGVCLQITGKLNLYFGGIFTWYFITTFRHVEWQLLIRKLKWKWSYVYYLGARYFLLLQIPLHEVMQPVIIVVLAITAFVVAIFASGNLLFRV</sequence>
<proteinExistence type="predicted"/>
<dbReference type="KEGG" id="pco:PHACADRAFT_260944"/>